<dbReference type="EMBL" id="CP001742">
    <property type="protein sequence ID" value="ADL19183.1"/>
    <property type="molecule type" value="Genomic_DNA"/>
</dbReference>
<evidence type="ECO:0000313" key="2">
    <source>
        <dbReference type="Proteomes" id="UP000000346"/>
    </source>
</evidence>
<dbReference type="HOGENOM" id="CLU_3075113_0_0_2"/>
<evidence type="ECO:0000313" key="1">
    <source>
        <dbReference type="EMBL" id="ADL19183.1"/>
    </source>
</evidence>
<dbReference type="InParanoid" id="D9Q1J5"/>
<proteinExistence type="predicted"/>
<dbReference type="STRING" id="666510.ASAC_0777"/>
<dbReference type="RefSeq" id="WP_013266695.1">
    <property type="nucleotide sequence ID" value="NC_014374.1"/>
</dbReference>
<organism evidence="1 2">
    <name type="scientific">Acidilobus saccharovorans (strain DSM 16705 / JCM 18335 / VKM B-2471 / 345-15)</name>
    <dbReference type="NCBI Taxonomy" id="666510"/>
    <lineage>
        <taxon>Archaea</taxon>
        <taxon>Thermoproteota</taxon>
        <taxon>Thermoprotei</taxon>
        <taxon>Acidilobales</taxon>
        <taxon>Acidilobaceae</taxon>
        <taxon>Acidilobus</taxon>
    </lineage>
</organism>
<dbReference type="KEGG" id="asc:ASAC_0777"/>
<gene>
    <name evidence="1" type="ordered locus">ASAC_0777</name>
</gene>
<dbReference type="GeneID" id="62615031"/>
<keyword evidence="2" id="KW-1185">Reference proteome</keyword>
<dbReference type="OrthoDB" id="21365at2157"/>
<dbReference type="Proteomes" id="UP000000346">
    <property type="component" value="Chromosome"/>
</dbReference>
<accession>D9Q1J5</accession>
<reference evidence="1 2" key="1">
    <citation type="journal article" date="2010" name="Appl. Environ. Microbiol.">
        <title>The genome sequence of the crenarchaeon Acidilobus saccharovorans supports a new order, Acidilobales, and suggests an important ecological role in terrestrial acidic hot springs.</title>
        <authorList>
            <person name="Mardanov A.V."/>
            <person name="Svetlitchnyi V.A."/>
            <person name="Beletsky A.V."/>
            <person name="Prokofeva M.I."/>
            <person name="Bonch-Osmolovskaya E.A."/>
            <person name="Ravin N.V."/>
            <person name="Skryabin K.G."/>
        </authorList>
    </citation>
    <scope>NUCLEOTIDE SEQUENCE [LARGE SCALE GENOMIC DNA]</scope>
    <source>
        <strain evidence="2">DSM 16705 / JCM 18335 / VKM B-2471 / 345-15</strain>
    </source>
</reference>
<protein>
    <submittedName>
        <fullName evidence="1">Uncharacterized protein</fullName>
    </submittedName>
</protein>
<sequence length="52" mass="5561">MLTSQLRSKIPHENKGNLGAFVDLGVINLAAVYVEDGDVVERQPLPTLGNNG</sequence>
<dbReference type="AlphaFoldDB" id="D9Q1J5"/>
<name>D9Q1J5_ACIS3</name>